<dbReference type="Pfam" id="PF06050">
    <property type="entry name" value="HGD-D"/>
    <property type="match status" value="1"/>
</dbReference>
<sequence length="468" mass="54175">MKQAIGYYWTDYRFRLMTWRHILVLMLKVGPVKMLRLLFQYPWMVTLLKANRLHKKLCTGRPPAYHKATAMVINGAVAGYTNMLGPVLRYPDRVIINQDMVPPEIFHAMGLAPFMAELNGIMLPMIDPHVMEDYIDASENQGIPPDICSLPKSTMGLFMKGEVPPAKAIVTSNLPCDGGMSSYTVMENLLQLPTFRLDIPFDVNTPKALVYFREELKRMIQWLEAHTPGRMDWDRLREICEERNRMVEAELELWEMLRVRPAPLAAEAMYLTHLWYFNLFPGHPDATRTIRRIVDLGRKNLEAEPPVVRPEKYRALLWNPPLLHFIDLFNWAEKAYGVSLIMDSMSFNRLPYIDTTTTRDTMLEGIGRNIMNGPMARHTRGPADNYLDDIFYIHKHFGIDMLWVAGHIGCKNTQAMNGILREKCREAGLRLLIINYDLSDPRVVSREAIIEQVNHFMENIMQAKRQDI</sequence>
<dbReference type="PANTHER" id="PTHR30548:SF2">
    <property type="entry name" value="2-HYDROXYACYL-COA DEHYDRATASE,D-COMPONENT"/>
    <property type="match status" value="1"/>
</dbReference>
<protein>
    <recommendedName>
        <fullName evidence="4">2-hydroxyacyl-CoA dehydratase</fullName>
    </recommendedName>
</protein>
<evidence type="ECO:0000313" key="3">
    <source>
        <dbReference type="Proteomes" id="UP000525298"/>
    </source>
</evidence>
<dbReference type="RefSeq" id="WP_232364615.1">
    <property type="nucleotide sequence ID" value="NZ_JACDUS010000001.1"/>
</dbReference>
<dbReference type="EMBL" id="JACDUS010000001">
    <property type="protein sequence ID" value="MBA2880211.1"/>
    <property type="molecule type" value="Genomic_DNA"/>
</dbReference>
<evidence type="ECO:0008006" key="4">
    <source>
        <dbReference type="Google" id="ProtNLM"/>
    </source>
</evidence>
<reference evidence="2 3" key="1">
    <citation type="submission" date="2020-07" db="EMBL/GenBank/DDBJ databases">
        <title>Genomic Encyclopedia of Type Strains, Phase IV (KMG-IV): sequencing the most valuable type-strain genomes for metagenomic binning, comparative biology and taxonomic classification.</title>
        <authorList>
            <person name="Goeker M."/>
        </authorList>
    </citation>
    <scope>NUCLEOTIDE SEQUENCE [LARGE SCALE GENOMIC DNA]</scope>
    <source>
        <strain evidence="2 3">DSM 17721</strain>
    </source>
</reference>
<organism evidence="2 3">
    <name type="scientific">Desulfosalsimonas propionicica</name>
    <dbReference type="NCBI Taxonomy" id="332175"/>
    <lineage>
        <taxon>Bacteria</taxon>
        <taxon>Pseudomonadati</taxon>
        <taxon>Thermodesulfobacteriota</taxon>
        <taxon>Desulfobacteria</taxon>
        <taxon>Desulfobacterales</taxon>
        <taxon>Desulfosalsimonadaceae</taxon>
        <taxon>Desulfosalsimonas</taxon>
    </lineage>
</organism>
<comment type="caution">
    <text evidence="2">The sequence shown here is derived from an EMBL/GenBank/DDBJ whole genome shotgun (WGS) entry which is preliminary data.</text>
</comment>
<evidence type="ECO:0000256" key="1">
    <source>
        <dbReference type="ARBA" id="ARBA00005806"/>
    </source>
</evidence>
<dbReference type="InterPro" id="IPR010327">
    <property type="entry name" value="FldB/FldC_alpha/beta"/>
</dbReference>
<dbReference type="Gene3D" id="3.40.50.11890">
    <property type="match status" value="1"/>
</dbReference>
<dbReference type="Gene3D" id="3.40.50.11900">
    <property type="match status" value="1"/>
</dbReference>
<keyword evidence="3" id="KW-1185">Reference proteome</keyword>
<proteinExistence type="inferred from homology"/>
<name>A0A7W0C6S9_9BACT</name>
<dbReference type="PANTHER" id="PTHR30548">
    <property type="entry name" value="2-HYDROXYGLUTARYL-COA DEHYDRATASE, D-COMPONENT-RELATED"/>
    <property type="match status" value="1"/>
</dbReference>
<dbReference type="Proteomes" id="UP000525298">
    <property type="component" value="Unassembled WGS sequence"/>
</dbReference>
<comment type="similarity">
    <text evidence="1">Belongs to the FldB/FldC dehydratase alpha/beta subunit family.</text>
</comment>
<evidence type="ECO:0000313" key="2">
    <source>
        <dbReference type="EMBL" id="MBA2880211.1"/>
    </source>
</evidence>
<dbReference type="AlphaFoldDB" id="A0A7W0C6S9"/>
<accession>A0A7W0C6S9</accession>
<gene>
    <name evidence="2" type="ORF">HNR65_000518</name>
</gene>